<evidence type="ECO:0000313" key="2">
    <source>
        <dbReference type="EMBL" id="MDX3044091.1"/>
    </source>
</evidence>
<dbReference type="Pfam" id="PF13411">
    <property type="entry name" value="MerR_1"/>
    <property type="match status" value="1"/>
</dbReference>
<dbReference type="EMBL" id="JARAWJ010000067">
    <property type="protein sequence ID" value="MDX3044091.1"/>
    <property type="molecule type" value="Genomic_DNA"/>
</dbReference>
<dbReference type="Proteomes" id="UP001282474">
    <property type="component" value="Unassembled WGS sequence"/>
</dbReference>
<dbReference type="SUPFAM" id="SSF46955">
    <property type="entry name" value="Putative DNA-binding domain"/>
    <property type="match status" value="1"/>
</dbReference>
<keyword evidence="3" id="KW-1185">Reference proteome</keyword>
<comment type="caution">
    <text evidence="2">The sequence shown here is derived from an EMBL/GenBank/DDBJ whole genome shotgun (WGS) entry which is preliminary data.</text>
</comment>
<evidence type="ECO:0000313" key="3">
    <source>
        <dbReference type="Proteomes" id="UP001282474"/>
    </source>
</evidence>
<accession>A0ABU4N412</accession>
<name>A0ABU4N412_9ACTN</name>
<dbReference type="InterPro" id="IPR009061">
    <property type="entry name" value="DNA-bd_dom_put_sf"/>
</dbReference>
<evidence type="ECO:0000259" key="1">
    <source>
        <dbReference type="Pfam" id="PF13411"/>
    </source>
</evidence>
<organism evidence="2 3">
    <name type="scientific">Streptomyces caniscabiei</name>
    <dbReference type="NCBI Taxonomy" id="2746961"/>
    <lineage>
        <taxon>Bacteria</taxon>
        <taxon>Bacillati</taxon>
        <taxon>Actinomycetota</taxon>
        <taxon>Actinomycetes</taxon>
        <taxon>Kitasatosporales</taxon>
        <taxon>Streptomycetaceae</taxon>
        <taxon>Streptomyces</taxon>
    </lineage>
</organism>
<proteinExistence type="predicted"/>
<reference evidence="2 3" key="1">
    <citation type="journal article" date="2023" name="Microb. Genom.">
        <title>Mesoterricola silvestris gen. nov., sp. nov., Mesoterricola sediminis sp. nov., Geothrix oryzae sp. nov., Geothrix edaphica sp. nov., Geothrix rubra sp. nov., and Geothrix limicola sp. nov., six novel members of Acidobacteriota isolated from soils.</title>
        <authorList>
            <person name="Weisberg A.J."/>
            <person name="Pearce E."/>
            <person name="Kramer C.G."/>
            <person name="Chang J.H."/>
            <person name="Clarke C.R."/>
        </authorList>
    </citation>
    <scope>NUCLEOTIDE SEQUENCE [LARGE SCALE GENOMIC DNA]</scope>
    <source>
        <strain evidence="2 3">NE20-4-1</strain>
    </source>
</reference>
<protein>
    <submittedName>
        <fullName evidence="2">MerR family transcriptional regulator</fullName>
    </submittedName>
</protein>
<dbReference type="Gene3D" id="1.10.1660.10">
    <property type="match status" value="1"/>
</dbReference>
<sequence>MSRLLPADLAALAVGVQPSTLRDWRRRGLLKPAGGTQRRPLYNPADVHAAKHADKPRRTVQVAA</sequence>
<dbReference type="InterPro" id="IPR000551">
    <property type="entry name" value="MerR-type_HTH_dom"/>
</dbReference>
<feature type="domain" description="HTH merR-type" evidence="1">
    <location>
        <begin position="11"/>
        <end position="51"/>
    </location>
</feature>
<dbReference type="RefSeq" id="WP_319703543.1">
    <property type="nucleotide sequence ID" value="NZ_JARAWJ010000067.1"/>
</dbReference>
<gene>
    <name evidence="2" type="ORF">PV383_44065</name>
</gene>